<dbReference type="EMBL" id="JBBNAG010000007">
    <property type="protein sequence ID" value="KAK9119332.1"/>
    <property type="molecule type" value="Genomic_DNA"/>
</dbReference>
<evidence type="ECO:0000313" key="2">
    <source>
        <dbReference type="Proteomes" id="UP001419268"/>
    </source>
</evidence>
<accession>A0AAP0NTJ0</accession>
<reference evidence="1 2" key="1">
    <citation type="submission" date="2024-01" db="EMBL/GenBank/DDBJ databases">
        <title>Genome assemblies of Stephania.</title>
        <authorList>
            <person name="Yang L."/>
        </authorList>
    </citation>
    <scope>NUCLEOTIDE SEQUENCE [LARGE SCALE GENOMIC DNA]</scope>
    <source>
        <strain evidence="1">JXDWG</strain>
        <tissue evidence="1">Leaf</tissue>
    </source>
</reference>
<evidence type="ECO:0000313" key="1">
    <source>
        <dbReference type="EMBL" id="KAK9119332.1"/>
    </source>
</evidence>
<dbReference type="AlphaFoldDB" id="A0AAP0NTJ0"/>
<organism evidence="1 2">
    <name type="scientific">Stephania cephalantha</name>
    <dbReference type="NCBI Taxonomy" id="152367"/>
    <lineage>
        <taxon>Eukaryota</taxon>
        <taxon>Viridiplantae</taxon>
        <taxon>Streptophyta</taxon>
        <taxon>Embryophyta</taxon>
        <taxon>Tracheophyta</taxon>
        <taxon>Spermatophyta</taxon>
        <taxon>Magnoliopsida</taxon>
        <taxon>Ranunculales</taxon>
        <taxon>Menispermaceae</taxon>
        <taxon>Menispermoideae</taxon>
        <taxon>Cissampelideae</taxon>
        <taxon>Stephania</taxon>
    </lineage>
</organism>
<sequence length="168" mass="19419">MVLETIGLKFGFASKFFEMGQRGIAFKGIKKSYLIYMRVLRSWRRNLLVWELRFLVPQSREDDNEDEVPEFPIPQCREDGNEDDVPELVPIIQMEIVGTDFGFSSPFGGMGDIGRARSRGFFGEDILYVFRNNSGSWESSNNMLKKGPAIEQSLVYSLEDLFTERLRR</sequence>
<gene>
    <name evidence="1" type="ORF">Scep_017425</name>
</gene>
<comment type="caution">
    <text evidence="1">The sequence shown here is derived from an EMBL/GenBank/DDBJ whole genome shotgun (WGS) entry which is preliminary data.</text>
</comment>
<keyword evidence="2" id="KW-1185">Reference proteome</keyword>
<proteinExistence type="predicted"/>
<protein>
    <submittedName>
        <fullName evidence="1">Uncharacterized protein</fullName>
    </submittedName>
</protein>
<dbReference type="Proteomes" id="UP001419268">
    <property type="component" value="Unassembled WGS sequence"/>
</dbReference>
<name>A0AAP0NTJ0_9MAGN</name>